<evidence type="ECO:0000313" key="2">
    <source>
        <dbReference type="Proteomes" id="UP001157006"/>
    </source>
</evidence>
<dbReference type="AlphaFoldDB" id="A0AAV1B067"/>
<proteinExistence type="predicted"/>
<gene>
    <name evidence="1" type="ORF">VFH_VI010200</name>
</gene>
<name>A0AAV1B067_VICFA</name>
<dbReference type="EMBL" id="OX451741">
    <property type="protein sequence ID" value="CAI8616036.1"/>
    <property type="molecule type" value="Genomic_DNA"/>
</dbReference>
<sequence>MSSLSGFLKIQIFLHQDLIQLSQVEAQSFMDKDACKAFNSGHLGAAIHFTGEGKGKWRGKYCEEYMESRFSSDLIQKQIDSELWENGRSRVEGGSKAKRRELKNRITSDFLDSTVALDEASPTGKILYSSFSNFCLGIIVESAAETLAKQDRRWNRGENEEEKQAVAKVSFVAL</sequence>
<evidence type="ECO:0000313" key="1">
    <source>
        <dbReference type="EMBL" id="CAI8616036.1"/>
    </source>
</evidence>
<reference evidence="1 2" key="1">
    <citation type="submission" date="2023-01" db="EMBL/GenBank/DDBJ databases">
        <authorList>
            <person name="Kreplak J."/>
        </authorList>
    </citation>
    <scope>NUCLEOTIDE SEQUENCE [LARGE SCALE GENOMIC DNA]</scope>
</reference>
<organism evidence="1 2">
    <name type="scientific">Vicia faba</name>
    <name type="common">Broad bean</name>
    <name type="synonym">Faba vulgaris</name>
    <dbReference type="NCBI Taxonomy" id="3906"/>
    <lineage>
        <taxon>Eukaryota</taxon>
        <taxon>Viridiplantae</taxon>
        <taxon>Streptophyta</taxon>
        <taxon>Embryophyta</taxon>
        <taxon>Tracheophyta</taxon>
        <taxon>Spermatophyta</taxon>
        <taxon>Magnoliopsida</taxon>
        <taxon>eudicotyledons</taxon>
        <taxon>Gunneridae</taxon>
        <taxon>Pentapetalae</taxon>
        <taxon>rosids</taxon>
        <taxon>fabids</taxon>
        <taxon>Fabales</taxon>
        <taxon>Fabaceae</taxon>
        <taxon>Papilionoideae</taxon>
        <taxon>50 kb inversion clade</taxon>
        <taxon>NPAAA clade</taxon>
        <taxon>Hologalegina</taxon>
        <taxon>IRL clade</taxon>
        <taxon>Fabeae</taxon>
        <taxon>Vicia</taxon>
    </lineage>
</organism>
<protein>
    <submittedName>
        <fullName evidence="1">Uncharacterized protein</fullName>
    </submittedName>
</protein>
<dbReference type="Proteomes" id="UP001157006">
    <property type="component" value="Chromosome 6"/>
</dbReference>
<keyword evidence="2" id="KW-1185">Reference proteome</keyword>
<accession>A0AAV1B067</accession>